<dbReference type="EMBL" id="JAAIWM010000004">
    <property type="protein sequence ID" value="NEY72506.1"/>
    <property type="molecule type" value="Genomic_DNA"/>
</dbReference>
<dbReference type="InterPro" id="IPR000415">
    <property type="entry name" value="Nitroreductase-like"/>
</dbReference>
<dbReference type="Gene3D" id="3.40.109.10">
    <property type="entry name" value="NADH Oxidase"/>
    <property type="match status" value="1"/>
</dbReference>
<evidence type="ECO:0000256" key="2">
    <source>
        <dbReference type="ARBA" id="ARBA00023002"/>
    </source>
</evidence>
<comment type="similarity">
    <text evidence="1">Belongs to the nitroreductase family.</text>
</comment>
<dbReference type="Proteomes" id="UP000481043">
    <property type="component" value="Unassembled WGS sequence"/>
</dbReference>
<dbReference type="AlphaFoldDB" id="A0A6M0Q813"/>
<evidence type="ECO:0000256" key="1">
    <source>
        <dbReference type="ARBA" id="ARBA00007118"/>
    </source>
</evidence>
<dbReference type="RefSeq" id="WP_163179978.1">
    <property type="nucleotide sequence ID" value="NZ_JAAIWM010000004.1"/>
</dbReference>
<evidence type="ECO:0000313" key="4">
    <source>
        <dbReference type="EMBL" id="NEY72506.1"/>
    </source>
</evidence>
<dbReference type="PANTHER" id="PTHR43673">
    <property type="entry name" value="NAD(P)H NITROREDUCTASE YDGI-RELATED"/>
    <property type="match status" value="1"/>
</dbReference>
<feature type="domain" description="Nitroreductase" evidence="3">
    <location>
        <begin position="17"/>
        <end position="164"/>
    </location>
</feature>
<name>A0A6M0Q813_9BACI</name>
<sequence>MDLELRLLQIMNQVVNVRDYEDKVIKKEIMDQLLKAFSLGPSLANIQPWELIVLNNPIEKQKAVHASLDPFLTKGSFGAQQWIQQAPFVMVACIEKRRALARLGDEGEVFSIQDLFSALQNFRVLATFNGLSTSVVREFDQKQLKENLDLPWYVEPHAIVTAGYSDVILEIPPRFSVREILHGGCYDEQGK</sequence>
<dbReference type="InterPro" id="IPR029479">
    <property type="entry name" value="Nitroreductase"/>
</dbReference>
<proteinExistence type="inferred from homology"/>
<keyword evidence="2" id="KW-0560">Oxidoreductase</keyword>
<dbReference type="Pfam" id="PF00881">
    <property type="entry name" value="Nitroreductase"/>
    <property type="match status" value="1"/>
</dbReference>
<reference evidence="4 5" key="1">
    <citation type="submission" date="2020-02" db="EMBL/GenBank/DDBJ databases">
        <title>Bacillus aquiflavi sp. nov., isolated from yellow water of strong flavor Chinese baijiu in Yibin region of China.</title>
        <authorList>
            <person name="Xie J."/>
        </authorList>
    </citation>
    <scope>NUCLEOTIDE SEQUENCE [LARGE SCALE GENOMIC DNA]</scope>
    <source>
        <strain evidence="4 5">SA4</strain>
    </source>
</reference>
<evidence type="ECO:0000313" key="5">
    <source>
        <dbReference type="Proteomes" id="UP000481043"/>
    </source>
</evidence>
<keyword evidence="5" id="KW-1185">Reference proteome</keyword>
<organism evidence="4 5">
    <name type="scientific">Bacillus mesophilus</name>
    <dbReference type="NCBI Taxonomy" id="1808955"/>
    <lineage>
        <taxon>Bacteria</taxon>
        <taxon>Bacillati</taxon>
        <taxon>Bacillota</taxon>
        <taxon>Bacilli</taxon>
        <taxon>Bacillales</taxon>
        <taxon>Bacillaceae</taxon>
        <taxon>Bacillus</taxon>
    </lineage>
</organism>
<comment type="caution">
    <text evidence="4">The sequence shown here is derived from an EMBL/GenBank/DDBJ whole genome shotgun (WGS) entry which is preliminary data.</text>
</comment>
<protein>
    <recommendedName>
        <fullName evidence="3">Nitroreductase domain-containing protein</fullName>
    </recommendedName>
</protein>
<gene>
    <name evidence="4" type="ORF">G4D63_12285</name>
</gene>
<dbReference type="PANTHER" id="PTHR43673:SF10">
    <property type="entry name" value="NADH DEHYDROGENASE_NAD(P)H NITROREDUCTASE XCC3605-RELATED"/>
    <property type="match status" value="1"/>
</dbReference>
<dbReference type="SUPFAM" id="SSF55469">
    <property type="entry name" value="FMN-dependent nitroreductase-like"/>
    <property type="match status" value="1"/>
</dbReference>
<dbReference type="GO" id="GO:0016491">
    <property type="term" value="F:oxidoreductase activity"/>
    <property type="evidence" value="ECO:0007669"/>
    <property type="project" value="UniProtKB-KW"/>
</dbReference>
<evidence type="ECO:0000259" key="3">
    <source>
        <dbReference type="Pfam" id="PF00881"/>
    </source>
</evidence>
<accession>A0A6M0Q813</accession>